<gene>
    <name evidence="2" type="primary">ga31046</name>
    <name evidence="2" type="ORF">PR202_ga31046</name>
</gene>
<feature type="compositionally biased region" description="Basic and acidic residues" evidence="1">
    <location>
        <begin position="24"/>
        <end position="35"/>
    </location>
</feature>
<protein>
    <submittedName>
        <fullName evidence="2">Uncharacterized protein</fullName>
    </submittedName>
</protein>
<accession>A0AAV5DQK3</accession>
<evidence type="ECO:0000256" key="1">
    <source>
        <dbReference type="SAM" id="MobiDB-lite"/>
    </source>
</evidence>
<dbReference type="Proteomes" id="UP001054889">
    <property type="component" value="Unassembled WGS sequence"/>
</dbReference>
<feature type="region of interest" description="Disordered" evidence="1">
    <location>
        <begin position="1"/>
        <end position="82"/>
    </location>
</feature>
<keyword evidence="3" id="KW-1185">Reference proteome</keyword>
<name>A0AAV5DQK3_ELECO</name>
<comment type="caution">
    <text evidence="2">The sequence shown here is derived from an EMBL/GenBank/DDBJ whole genome shotgun (WGS) entry which is preliminary data.</text>
</comment>
<evidence type="ECO:0000313" key="2">
    <source>
        <dbReference type="EMBL" id="GJN12740.1"/>
    </source>
</evidence>
<reference evidence="2" key="1">
    <citation type="journal article" date="2018" name="DNA Res.">
        <title>Multiple hybrid de novo genome assembly of finger millet, an orphan allotetraploid crop.</title>
        <authorList>
            <person name="Hatakeyama M."/>
            <person name="Aluri S."/>
            <person name="Balachadran M.T."/>
            <person name="Sivarajan S.R."/>
            <person name="Patrignani A."/>
            <person name="Gruter S."/>
            <person name="Poveda L."/>
            <person name="Shimizu-Inatsugi R."/>
            <person name="Baeten J."/>
            <person name="Francoijs K.J."/>
            <person name="Nataraja K.N."/>
            <person name="Reddy Y.A.N."/>
            <person name="Phadnis S."/>
            <person name="Ravikumar R.L."/>
            <person name="Schlapbach R."/>
            <person name="Sreeman S.M."/>
            <person name="Shimizu K.K."/>
        </authorList>
    </citation>
    <scope>NUCLEOTIDE SEQUENCE</scope>
</reference>
<dbReference type="AlphaFoldDB" id="A0AAV5DQK3"/>
<sequence length="82" mass="8851">MSPCSAPLAPPHRVASSSSARLCSEAEGRSGREGIPRMACCGEGTTGRNGRWQPNRYRQRHTLGLGLLDNAPRHPQPPPRPP</sequence>
<evidence type="ECO:0000313" key="3">
    <source>
        <dbReference type="Proteomes" id="UP001054889"/>
    </source>
</evidence>
<organism evidence="2 3">
    <name type="scientific">Eleusine coracana subsp. coracana</name>
    <dbReference type="NCBI Taxonomy" id="191504"/>
    <lineage>
        <taxon>Eukaryota</taxon>
        <taxon>Viridiplantae</taxon>
        <taxon>Streptophyta</taxon>
        <taxon>Embryophyta</taxon>
        <taxon>Tracheophyta</taxon>
        <taxon>Spermatophyta</taxon>
        <taxon>Magnoliopsida</taxon>
        <taxon>Liliopsida</taxon>
        <taxon>Poales</taxon>
        <taxon>Poaceae</taxon>
        <taxon>PACMAD clade</taxon>
        <taxon>Chloridoideae</taxon>
        <taxon>Cynodonteae</taxon>
        <taxon>Eleusininae</taxon>
        <taxon>Eleusine</taxon>
    </lineage>
</organism>
<dbReference type="EMBL" id="BQKI01000024">
    <property type="protein sequence ID" value="GJN12740.1"/>
    <property type="molecule type" value="Genomic_DNA"/>
</dbReference>
<reference evidence="2" key="2">
    <citation type="submission" date="2021-12" db="EMBL/GenBank/DDBJ databases">
        <title>Resequencing data analysis of finger millet.</title>
        <authorList>
            <person name="Hatakeyama M."/>
            <person name="Aluri S."/>
            <person name="Balachadran M.T."/>
            <person name="Sivarajan S.R."/>
            <person name="Poveda L."/>
            <person name="Shimizu-Inatsugi R."/>
            <person name="Schlapbach R."/>
            <person name="Sreeman S.M."/>
            <person name="Shimizu K.K."/>
        </authorList>
    </citation>
    <scope>NUCLEOTIDE SEQUENCE</scope>
</reference>
<proteinExistence type="predicted"/>